<keyword evidence="2" id="KW-1185">Reference proteome</keyword>
<dbReference type="HOGENOM" id="CLU_3140338_0_0_9"/>
<reference evidence="1 2" key="1">
    <citation type="submission" date="2013-07" db="EMBL/GenBank/DDBJ databases">
        <authorList>
            <person name="Weinstock G."/>
            <person name="Sodergren E."/>
            <person name="Wylie T."/>
            <person name="Fulton L."/>
            <person name="Fulton R."/>
            <person name="Fronick C."/>
            <person name="O'Laughlin M."/>
            <person name="Godfrey J."/>
            <person name="Miner T."/>
            <person name="Herter B."/>
            <person name="Appelbaum E."/>
            <person name="Cordes M."/>
            <person name="Lek S."/>
            <person name="Wollam A."/>
            <person name="Pepin K.H."/>
            <person name="Palsikar V.B."/>
            <person name="Mitreva M."/>
            <person name="Wilson R.K."/>
        </authorList>
    </citation>
    <scope>NUCLEOTIDE SEQUENCE [LARGE SCALE GENOMIC DNA]</scope>
    <source>
        <strain evidence="1 2">ATCC 27760</strain>
    </source>
</reference>
<organism evidence="1 2">
    <name type="scientific">Ruminococcus callidus ATCC 27760</name>
    <dbReference type="NCBI Taxonomy" id="411473"/>
    <lineage>
        <taxon>Bacteria</taxon>
        <taxon>Bacillati</taxon>
        <taxon>Bacillota</taxon>
        <taxon>Clostridia</taxon>
        <taxon>Eubacteriales</taxon>
        <taxon>Oscillospiraceae</taxon>
        <taxon>Ruminococcus</taxon>
    </lineage>
</organism>
<dbReference type="AlphaFoldDB" id="U2JKN6"/>
<dbReference type="Proteomes" id="UP000016662">
    <property type="component" value="Unassembled WGS sequence"/>
</dbReference>
<name>U2JKN6_9FIRM</name>
<sequence length="49" mass="5386">MKHSPSKKISQTLTGSPCECSWVYGKWCRLVGVFPKAAVKMPESGGIFQ</sequence>
<gene>
    <name evidence="1" type="ORF">RUMCAL_03432</name>
</gene>
<proteinExistence type="predicted"/>
<evidence type="ECO:0000313" key="2">
    <source>
        <dbReference type="Proteomes" id="UP000016662"/>
    </source>
</evidence>
<comment type="caution">
    <text evidence="1">The sequence shown here is derived from an EMBL/GenBank/DDBJ whole genome shotgun (WGS) entry which is preliminary data.</text>
</comment>
<protein>
    <submittedName>
        <fullName evidence="1">Uncharacterized protein</fullName>
    </submittedName>
</protein>
<dbReference type="STRING" id="411473.RUMCAL_03432"/>
<evidence type="ECO:0000313" key="1">
    <source>
        <dbReference type="EMBL" id="ERJ86831.1"/>
    </source>
</evidence>
<accession>U2JKN6</accession>
<dbReference type="EMBL" id="AWVF01000462">
    <property type="protein sequence ID" value="ERJ86831.1"/>
    <property type="molecule type" value="Genomic_DNA"/>
</dbReference>